<dbReference type="RefSeq" id="WP_194695401.1">
    <property type="nucleotide sequence ID" value="NZ_JADKPO010000005.1"/>
</dbReference>
<protein>
    <submittedName>
        <fullName evidence="9">DUF2029 domain-containing protein</fullName>
    </submittedName>
</protein>
<keyword evidence="4 8" id="KW-0812">Transmembrane</keyword>
<keyword evidence="6 8" id="KW-0472">Membrane</keyword>
<proteinExistence type="inferred from homology"/>
<feature type="transmembrane region" description="Helical" evidence="8">
    <location>
        <begin position="184"/>
        <end position="203"/>
    </location>
</feature>
<feature type="transmembrane region" description="Helical" evidence="8">
    <location>
        <begin position="247"/>
        <end position="268"/>
    </location>
</feature>
<dbReference type="InterPro" id="IPR018584">
    <property type="entry name" value="GT87"/>
</dbReference>
<evidence type="ECO:0000256" key="2">
    <source>
        <dbReference type="ARBA" id="ARBA00022475"/>
    </source>
</evidence>
<reference evidence="9" key="1">
    <citation type="submission" date="2020-11" db="EMBL/GenBank/DDBJ databases">
        <title>Nocardioides cynanchi sp. nov., isolated from soil of rhizosphere of Cynanchum wilfordii.</title>
        <authorList>
            <person name="Lee J.-S."/>
            <person name="Suh M.K."/>
            <person name="Kim J.-S."/>
        </authorList>
    </citation>
    <scope>NUCLEOTIDE SEQUENCE</scope>
    <source>
        <strain evidence="9">KCTC 19276</strain>
    </source>
</reference>
<comment type="caution">
    <text evidence="9">The sequence shown here is derived from an EMBL/GenBank/DDBJ whole genome shotgun (WGS) entry which is preliminary data.</text>
</comment>
<evidence type="ECO:0000256" key="4">
    <source>
        <dbReference type="ARBA" id="ARBA00022692"/>
    </source>
</evidence>
<evidence type="ECO:0000256" key="8">
    <source>
        <dbReference type="SAM" id="Phobius"/>
    </source>
</evidence>
<accession>A0A930VGS1</accession>
<dbReference type="GO" id="GO:0016758">
    <property type="term" value="F:hexosyltransferase activity"/>
    <property type="evidence" value="ECO:0007669"/>
    <property type="project" value="InterPro"/>
</dbReference>
<comment type="subcellular location">
    <subcellularLocation>
        <location evidence="1">Cell membrane</location>
        <topology evidence="1">Multi-pass membrane protein</topology>
    </subcellularLocation>
</comment>
<organism evidence="9 10">
    <name type="scientific">Nocardioides agariphilus</name>
    <dbReference type="NCBI Taxonomy" id="433664"/>
    <lineage>
        <taxon>Bacteria</taxon>
        <taxon>Bacillati</taxon>
        <taxon>Actinomycetota</taxon>
        <taxon>Actinomycetes</taxon>
        <taxon>Propionibacteriales</taxon>
        <taxon>Nocardioidaceae</taxon>
        <taxon>Nocardioides</taxon>
    </lineage>
</organism>
<feature type="transmembrane region" description="Helical" evidence="8">
    <location>
        <begin position="274"/>
        <end position="292"/>
    </location>
</feature>
<sequence>MPHRWLTGPSPVLAIVAGTTVVGALVGGFTDLYVYRFAGQSVLDGTSLAGTRDPVMGLPFTYPPFAAVLMVPLALAPAWVAAGLISGASMAALAVVVRLARRELGRPAPGWLVAVLALGAVALEPVWQNLSFGQVNVLLMVAVLVDVLRPDRRGSGLLLGVAVGVKLTPVVFVLLMVLVGRRAMAGRALACFAATVGLGFLVAPGSSTSYWGDRLVDASRVGPPALAHNQSVYGALTRLLDREPPMLLWLALAGTLALVAVGLGAWWWRRGERLLGTCLTALGMLVASPVAWSHHWVWAVPLVLAVWAHTRLLAAVVAAVFVARPFVWLPWGDGAEYGWSWWQHLVGDAYLWCSLGVVVWAVRAARRGDATRDPTYAAEVARQRILPDRLSVSRRSR</sequence>
<dbReference type="AlphaFoldDB" id="A0A930VGS1"/>
<evidence type="ECO:0000256" key="3">
    <source>
        <dbReference type="ARBA" id="ARBA00022679"/>
    </source>
</evidence>
<name>A0A930VGS1_9ACTN</name>
<keyword evidence="5 8" id="KW-1133">Transmembrane helix</keyword>
<feature type="transmembrane region" description="Helical" evidence="8">
    <location>
        <begin position="341"/>
        <end position="362"/>
    </location>
</feature>
<feature type="transmembrane region" description="Helical" evidence="8">
    <location>
        <begin position="65"/>
        <end position="96"/>
    </location>
</feature>
<feature type="transmembrane region" description="Helical" evidence="8">
    <location>
        <begin position="156"/>
        <end position="178"/>
    </location>
</feature>
<evidence type="ECO:0000256" key="7">
    <source>
        <dbReference type="ARBA" id="ARBA00024033"/>
    </source>
</evidence>
<evidence type="ECO:0000256" key="1">
    <source>
        <dbReference type="ARBA" id="ARBA00004651"/>
    </source>
</evidence>
<keyword evidence="10" id="KW-1185">Reference proteome</keyword>
<comment type="similarity">
    <text evidence="7">Belongs to the glycosyltransferase 87 family.</text>
</comment>
<evidence type="ECO:0000313" key="10">
    <source>
        <dbReference type="Proteomes" id="UP000660668"/>
    </source>
</evidence>
<feature type="transmembrane region" description="Helical" evidence="8">
    <location>
        <begin position="12"/>
        <end position="35"/>
    </location>
</feature>
<feature type="transmembrane region" description="Helical" evidence="8">
    <location>
        <begin position="108"/>
        <end position="127"/>
    </location>
</feature>
<keyword evidence="2" id="KW-1003">Cell membrane</keyword>
<dbReference type="EMBL" id="JADKPO010000005">
    <property type="protein sequence ID" value="MBF4767254.1"/>
    <property type="molecule type" value="Genomic_DNA"/>
</dbReference>
<dbReference type="GO" id="GO:0005886">
    <property type="term" value="C:plasma membrane"/>
    <property type="evidence" value="ECO:0007669"/>
    <property type="project" value="UniProtKB-SubCell"/>
</dbReference>
<dbReference type="Pfam" id="PF09594">
    <property type="entry name" value="GT87"/>
    <property type="match status" value="1"/>
</dbReference>
<evidence type="ECO:0000256" key="5">
    <source>
        <dbReference type="ARBA" id="ARBA00022989"/>
    </source>
</evidence>
<dbReference type="Proteomes" id="UP000660668">
    <property type="component" value="Unassembled WGS sequence"/>
</dbReference>
<gene>
    <name evidence="9" type="ORF">ISU10_05685</name>
</gene>
<keyword evidence="3" id="KW-0808">Transferase</keyword>
<evidence type="ECO:0000256" key="6">
    <source>
        <dbReference type="ARBA" id="ARBA00023136"/>
    </source>
</evidence>
<evidence type="ECO:0000313" key="9">
    <source>
        <dbReference type="EMBL" id="MBF4767254.1"/>
    </source>
</evidence>